<accession>A0A0A8ZFT3</accession>
<protein>
    <submittedName>
        <fullName evidence="1">Uncharacterized protein</fullName>
    </submittedName>
</protein>
<organism evidence="1">
    <name type="scientific">Arundo donax</name>
    <name type="common">Giant reed</name>
    <name type="synonym">Donax arundinaceus</name>
    <dbReference type="NCBI Taxonomy" id="35708"/>
    <lineage>
        <taxon>Eukaryota</taxon>
        <taxon>Viridiplantae</taxon>
        <taxon>Streptophyta</taxon>
        <taxon>Embryophyta</taxon>
        <taxon>Tracheophyta</taxon>
        <taxon>Spermatophyta</taxon>
        <taxon>Magnoliopsida</taxon>
        <taxon>Liliopsida</taxon>
        <taxon>Poales</taxon>
        <taxon>Poaceae</taxon>
        <taxon>PACMAD clade</taxon>
        <taxon>Arundinoideae</taxon>
        <taxon>Arundineae</taxon>
        <taxon>Arundo</taxon>
    </lineage>
</organism>
<name>A0A0A8ZFT3_ARUDO</name>
<dbReference type="AlphaFoldDB" id="A0A0A8ZFT3"/>
<reference evidence="1" key="2">
    <citation type="journal article" date="2015" name="Data Brief">
        <title>Shoot transcriptome of the giant reed, Arundo donax.</title>
        <authorList>
            <person name="Barrero R.A."/>
            <person name="Guerrero F.D."/>
            <person name="Moolhuijzen P."/>
            <person name="Goolsby J.A."/>
            <person name="Tidwell J."/>
            <person name="Bellgard S.E."/>
            <person name="Bellgard M.I."/>
        </authorList>
    </citation>
    <scope>NUCLEOTIDE SEQUENCE</scope>
    <source>
        <tissue evidence="1">Shoot tissue taken approximately 20 cm above the soil surface</tissue>
    </source>
</reference>
<proteinExistence type="predicted"/>
<sequence length="46" mass="5675">MLLFPFYFPWINRWHLPYCKLDSRLLKSQSDIISRIRVLDSVTQYN</sequence>
<dbReference type="EMBL" id="GBRH01264153">
    <property type="protein sequence ID" value="JAD33742.1"/>
    <property type="molecule type" value="Transcribed_RNA"/>
</dbReference>
<evidence type="ECO:0000313" key="1">
    <source>
        <dbReference type="EMBL" id="JAD33742.1"/>
    </source>
</evidence>
<reference evidence="1" key="1">
    <citation type="submission" date="2014-09" db="EMBL/GenBank/DDBJ databases">
        <authorList>
            <person name="Magalhaes I.L.F."/>
            <person name="Oliveira U."/>
            <person name="Santos F.R."/>
            <person name="Vidigal T.H.D.A."/>
            <person name="Brescovit A.D."/>
            <person name="Santos A.J."/>
        </authorList>
    </citation>
    <scope>NUCLEOTIDE SEQUENCE</scope>
    <source>
        <tissue evidence="1">Shoot tissue taken approximately 20 cm above the soil surface</tissue>
    </source>
</reference>